<dbReference type="EnsemblPlants" id="QL05p029342:mrna">
    <property type="protein sequence ID" value="QL05p029342:mrna"/>
    <property type="gene ID" value="QL05p029342"/>
</dbReference>
<sequence>MEELELRWKKLSLLEVEGKKHDLSKEKKTAEYVLAAKSFTRRSINVEAVARTFRPLWRTKRNFEVSMAGDNVVLITFEWEVDAEKVIQGEPWMAGDVITVEAEVHGEDPSKTMSMEVMSSGGTRGCDRHVLESGTVIPQKQIPDFEARLEDIDEAINSKPEISKPNVQNLVHSLAMIGKYQNVGINDKCNMKHGLIVPSEGRSSVLVLMWKEGIIVEVQTYSQSHIDALVDGGADIGWWHFTGFYGNLDTAKRKESWAKRQHLKGTSAFLWLTIRDFNEITCLGEGGGQ</sequence>
<dbReference type="AlphaFoldDB" id="A0A7N2LPZ6"/>
<name>A0A7N2LPZ6_QUELO</name>
<organism evidence="2 3">
    <name type="scientific">Quercus lobata</name>
    <name type="common">Valley oak</name>
    <dbReference type="NCBI Taxonomy" id="97700"/>
    <lineage>
        <taxon>Eukaryota</taxon>
        <taxon>Viridiplantae</taxon>
        <taxon>Streptophyta</taxon>
        <taxon>Embryophyta</taxon>
        <taxon>Tracheophyta</taxon>
        <taxon>Spermatophyta</taxon>
        <taxon>Magnoliopsida</taxon>
        <taxon>eudicotyledons</taxon>
        <taxon>Gunneridae</taxon>
        <taxon>Pentapetalae</taxon>
        <taxon>rosids</taxon>
        <taxon>fabids</taxon>
        <taxon>Fagales</taxon>
        <taxon>Fagaceae</taxon>
        <taxon>Quercus</taxon>
    </lineage>
</organism>
<dbReference type="Pfam" id="PF14111">
    <property type="entry name" value="DUF4283"/>
    <property type="match status" value="1"/>
</dbReference>
<reference evidence="2 3" key="1">
    <citation type="journal article" date="2016" name="G3 (Bethesda)">
        <title>First Draft Assembly and Annotation of the Genome of a California Endemic Oak Quercus lobata Nee (Fagaceae).</title>
        <authorList>
            <person name="Sork V.L."/>
            <person name="Fitz-Gibbon S.T."/>
            <person name="Puiu D."/>
            <person name="Crepeau M."/>
            <person name="Gugger P.F."/>
            <person name="Sherman R."/>
            <person name="Stevens K."/>
            <person name="Langley C.H."/>
            <person name="Pellegrini M."/>
            <person name="Salzberg S.L."/>
        </authorList>
    </citation>
    <scope>NUCLEOTIDE SEQUENCE [LARGE SCALE GENOMIC DNA]</scope>
    <source>
        <strain evidence="2 3">cv. SW786</strain>
    </source>
</reference>
<reference evidence="2" key="2">
    <citation type="submission" date="2021-01" db="UniProtKB">
        <authorList>
            <consortium name="EnsemblPlants"/>
        </authorList>
    </citation>
    <scope>IDENTIFICATION</scope>
</reference>
<evidence type="ECO:0000259" key="1">
    <source>
        <dbReference type="Pfam" id="PF14111"/>
    </source>
</evidence>
<dbReference type="InterPro" id="IPR025558">
    <property type="entry name" value="DUF4283"/>
</dbReference>
<keyword evidence="3" id="KW-1185">Reference proteome</keyword>
<dbReference type="Gramene" id="QL05p029342:mrna">
    <property type="protein sequence ID" value="QL05p029342:mrna"/>
    <property type="gene ID" value="QL05p029342"/>
</dbReference>
<feature type="domain" description="DUF4283" evidence="1">
    <location>
        <begin position="39"/>
        <end position="96"/>
    </location>
</feature>
<evidence type="ECO:0000313" key="3">
    <source>
        <dbReference type="Proteomes" id="UP000594261"/>
    </source>
</evidence>
<protein>
    <recommendedName>
        <fullName evidence="1">DUF4283 domain-containing protein</fullName>
    </recommendedName>
</protein>
<dbReference type="InParanoid" id="A0A7N2LPZ6"/>
<accession>A0A7N2LPZ6</accession>
<dbReference type="EMBL" id="LRBV02000005">
    <property type="status" value="NOT_ANNOTATED_CDS"/>
    <property type="molecule type" value="Genomic_DNA"/>
</dbReference>
<dbReference type="Proteomes" id="UP000594261">
    <property type="component" value="Chromosome 5"/>
</dbReference>
<proteinExistence type="predicted"/>
<evidence type="ECO:0000313" key="2">
    <source>
        <dbReference type="EnsemblPlants" id="QL05p029342:mrna"/>
    </source>
</evidence>